<evidence type="ECO:0000259" key="7">
    <source>
        <dbReference type="PROSITE" id="PS50016"/>
    </source>
</evidence>
<keyword evidence="1" id="KW-0479">Metal-binding</keyword>
<evidence type="ECO:0000256" key="3">
    <source>
        <dbReference type="ARBA" id="ARBA00022833"/>
    </source>
</evidence>
<evidence type="ECO:0000256" key="1">
    <source>
        <dbReference type="ARBA" id="ARBA00022723"/>
    </source>
</evidence>
<keyword evidence="3" id="KW-0862">Zinc</keyword>
<evidence type="ECO:0000313" key="8">
    <source>
        <dbReference type="EMBL" id="KAF0696570.1"/>
    </source>
</evidence>
<accession>A0A485KW90</accession>
<sequence>MENGSRRSSTVYYQSLHFQLADPNCDLPPQRFSMKSSQRPKHPVHSAFAPPPLLPPREVCGMCKRDLGPHYVVCDACHTSYHNACVDPAAVRIHTLAHWYCERCVVQHCAPVLKFLTDLREVALLYDTDAGGVSTRTDDNDATVAARTDDTPDDATGVVVRTDEALGDTDSTAATVGSDDDGLSLSDIATDDLSTTTTLATSSSGVVDATSVSHDAPLPSLVAQIDALVAQLKSPMQRQSLLTSSTGELLVHVSHLDVAAVLKTVDTHLCDIAAAARERDDDDPSDDVKTSRGLYGILHVLNERHGITSARFHLKRTTTALQTLATKHVQACDAKLAKLIDAFAKERQVKRTWEEAVATAEADVAAQQTHVGQLNALIDSAVRQRKTLRAVSLAKRFIPTYRICTSELTESSDHLLMTIVADKLKGPTASLLEWEHMEEHFARAKMQLVAQKNGTTMPPPKKMKVEMEMPRPPSLKLVERQLKEVDKQVAAIQTQKAALRDTFALIQDTLASRLGDTLSNEWKALLATMDEMVRKCTPSIEQLKQDGEEEVSLEDDKSKDVVKEAVVEDGEMEHTTSSVDESNNADTDAAMTANEEDDVDVLVDRDGPEIVSLDDDDDDLLGAKNEPVLVATIDDD</sequence>
<dbReference type="OrthoDB" id="167806at2759"/>
<name>A0A485KW90_9STRA</name>
<organism evidence="9 10">
    <name type="scientific">Aphanomyces stellatus</name>
    <dbReference type="NCBI Taxonomy" id="120398"/>
    <lineage>
        <taxon>Eukaryota</taxon>
        <taxon>Sar</taxon>
        <taxon>Stramenopiles</taxon>
        <taxon>Oomycota</taxon>
        <taxon>Saprolegniomycetes</taxon>
        <taxon>Saprolegniales</taxon>
        <taxon>Verrucalvaceae</taxon>
        <taxon>Aphanomyces</taxon>
    </lineage>
</organism>
<dbReference type="Pfam" id="PF00628">
    <property type="entry name" value="PHD"/>
    <property type="match status" value="1"/>
</dbReference>
<feature type="domain" description="PHD-type" evidence="7">
    <location>
        <begin position="57"/>
        <end position="107"/>
    </location>
</feature>
<dbReference type="EMBL" id="VJMH01005386">
    <property type="protein sequence ID" value="KAF0696570.1"/>
    <property type="molecule type" value="Genomic_DNA"/>
</dbReference>
<dbReference type="EMBL" id="CAADRA010005407">
    <property type="protein sequence ID" value="VFT89542.1"/>
    <property type="molecule type" value="Genomic_DNA"/>
</dbReference>
<dbReference type="Gene3D" id="3.30.40.10">
    <property type="entry name" value="Zinc/RING finger domain, C3HC4 (zinc finger)"/>
    <property type="match status" value="1"/>
</dbReference>
<reference evidence="8" key="2">
    <citation type="submission" date="2019-06" db="EMBL/GenBank/DDBJ databases">
        <title>Genomics analysis of Aphanomyces spp. identifies a new class of oomycete effector associated with host adaptation.</title>
        <authorList>
            <person name="Gaulin E."/>
        </authorList>
    </citation>
    <scope>NUCLEOTIDE SEQUENCE</scope>
    <source>
        <strain evidence="8">CBS 578.67</strain>
    </source>
</reference>
<evidence type="ECO:0000256" key="6">
    <source>
        <dbReference type="SAM" id="MobiDB-lite"/>
    </source>
</evidence>
<evidence type="ECO:0000313" key="9">
    <source>
        <dbReference type="EMBL" id="VFT89542.1"/>
    </source>
</evidence>
<feature type="compositionally biased region" description="Low complexity" evidence="6">
    <location>
        <begin position="584"/>
        <end position="593"/>
    </location>
</feature>
<dbReference type="SUPFAM" id="SSF57903">
    <property type="entry name" value="FYVE/PHD zinc finger"/>
    <property type="match status" value="1"/>
</dbReference>
<proteinExistence type="predicted"/>
<dbReference type="AlphaFoldDB" id="A0A485KW90"/>
<evidence type="ECO:0000313" key="10">
    <source>
        <dbReference type="Proteomes" id="UP000332933"/>
    </source>
</evidence>
<evidence type="ECO:0000256" key="4">
    <source>
        <dbReference type="PROSITE-ProRule" id="PRU00146"/>
    </source>
</evidence>
<dbReference type="GO" id="GO:0008270">
    <property type="term" value="F:zinc ion binding"/>
    <property type="evidence" value="ECO:0007669"/>
    <property type="project" value="UniProtKB-KW"/>
</dbReference>
<dbReference type="InterPro" id="IPR019786">
    <property type="entry name" value="Zinc_finger_PHD-type_CS"/>
</dbReference>
<dbReference type="CDD" id="cd15489">
    <property type="entry name" value="PHD_SF"/>
    <property type="match status" value="1"/>
</dbReference>
<keyword evidence="10" id="KW-1185">Reference proteome</keyword>
<dbReference type="InterPro" id="IPR019787">
    <property type="entry name" value="Znf_PHD-finger"/>
</dbReference>
<gene>
    <name evidence="9" type="primary">Aste57867_12692</name>
    <name evidence="8" type="ORF">As57867_012645</name>
    <name evidence="9" type="ORF">ASTE57867_12692</name>
</gene>
<dbReference type="InterPro" id="IPR001965">
    <property type="entry name" value="Znf_PHD"/>
</dbReference>
<feature type="region of interest" description="Disordered" evidence="6">
    <location>
        <begin position="568"/>
        <end position="599"/>
    </location>
</feature>
<dbReference type="SMART" id="SM00249">
    <property type="entry name" value="PHD"/>
    <property type="match status" value="1"/>
</dbReference>
<dbReference type="PROSITE" id="PS50016">
    <property type="entry name" value="ZF_PHD_2"/>
    <property type="match status" value="1"/>
</dbReference>
<evidence type="ECO:0000256" key="2">
    <source>
        <dbReference type="ARBA" id="ARBA00022771"/>
    </source>
</evidence>
<keyword evidence="5" id="KW-0175">Coiled coil</keyword>
<protein>
    <submittedName>
        <fullName evidence="9">Aste57867_12692 protein</fullName>
    </submittedName>
</protein>
<dbReference type="PROSITE" id="PS01359">
    <property type="entry name" value="ZF_PHD_1"/>
    <property type="match status" value="1"/>
</dbReference>
<dbReference type="InterPro" id="IPR011011">
    <property type="entry name" value="Znf_FYVE_PHD"/>
</dbReference>
<feature type="coiled-coil region" evidence="5">
    <location>
        <begin position="475"/>
        <end position="502"/>
    </location>
</feature>
<keyword evidence="2 4" id="KW-0863">Zinc-finger</keyword>
<dbReference type="Proteomes" id="UP000332933">
    <property type="component" value="Unassembled WGS sequence"/>
</dbReference>
<dbReference type="InterPro" id="IPR013083">
    <property type="entry name" value="Znf_RING/FYVE/PHD"/>
</dbReference>
<evidence type="ECO:0000256" key="5">
    <source>
        <dbReference type="SAM" id="Coils"/>
    </source>
</evidence>
<reference evidence="9 10" key="1">
    <citation type="submission" date="2019-03" db="EMBL/GenBank/DDBJ databases">
        <authorList>
            <person name="Gaulin E."/>
            <person name="Dumas B."/>
        </authorList>
    </citation>
    <scope>NUCLEOTIDE SEQUENCE [LARGE SCALE GENOMIC DNA]</scope>
    <source>
        <strain evidence="9">CBS 568.67</strain>
    </source>
</reference>